<accession>A0ABD0JTB9</accession>
<feature type="domain" description="AIG1-type G" evidence="3">
    <location>
        <begin position="1"/>
        <end position="91"/>
    </location>
</feature>
<dbReference type="EMBL" id="JACVVK020000335">
    <property type="protein sequence ID" value="KAK7478021.1"/>
    <property type="molecule type" value="Genomic_DNA"/>
</dbReference>
<organism evidence="4 5">
    <name type="scientific">Batillaria attramentaria</name>
    <dbReference type="NCBI Taxonomy" id="370345"/>
    <lineage>
        <taxon>Eukaryota</taxon>
        <taxon>Metazoa</taxon>
        <taxon>Spiralia</taxon>
        <taxon>Lophotrochozoa</taxon>
        <taxon>Mollusca</taxon>
        <taxon>Gastropoda</taxon>
        <taxon>Caenogastropoda</taxon>
        <taxon>Sorbeoconcha</taxon>
        <taxon>Cerithioidea</taxon>
        <taxon>Batillariidae</taxon>
        <taxon>Batillaria</taxon>
    </lineage>
</organism>
<dbReference type="AlphaFoldDB" id="A0ABD0JTB9"/>
<evidence type="ECO:0000259" key="3">
    <source>
        <dbReference type="Pfam" id="PF04548"/>
    </source>
</evidence>
<dbReference type="InterPro" id="IPR006703">
    <property type="entry name" value="G_AIG1"/>
</dbReference>
<name>A0ABD0JTB9_9CAEN</name>
<evidence type="ECO:0000313" key="4">
    <source>
        <dbReference type="EMBL" id="KAK7478021.1"/>
    </source>
</evidence>
<comment type="similarity">
    <text evidence="1">Belongs to the TRAFAC class TrmE-Era-EngA-EngB-Septin-like GTPase superfamily. AIG1/Toc34/Toc159-like paraseptin GTPase family. IAN subfamily.</text>
</comment>
<gene>
    <name evidence="4" type="ORF">BaRGS_00030697</name>
</gene>
<protein>
    <recommendedName>
        <fullName evidence="3">AIG1-type G domain-containing protein</fullName>
    </recommendedName>
</protein>
<evidence type="ECO:0000313" key="5">
    <source>
        <dbReference type="Proteomes" id="UP001519460"/>
    </source>
</evidence>
<comment type="caution">
    <text evidence="4">The sequence shown here is derived from an EMBL/GenBank/DDBJ whole genome shotgun (WGS) entry which is preliminary data.</text>
</comment>
<keyword evidence="5" id="KW-1185">Reference proteome</keyword>
<sequence>MFEDKENRFLIVVFARDGEPHGKRIEDEIADAPKILKTVLEMVGNKYAVISKTDDENQKRKEVETLLAMIDSVSNDCKDFYKNDSLKKMIELINEEIDKVMKEKDLKWFEAEVLVKKELIKEKEKRFESQRRKHQALVLVTTLIGSLMDITSPTLWAEYLIKTAAAVKSAESALEFPIKVAELGKFLVEKRGKQKNKCCIS</sequence>
<dbReference type="Gene3D" id="3.40.50.300">
    <property type="entry name" value="P-loop containing nucleotide triphosphate hydrolases"/>
    <property type="match status" value="1"/>
</dbReference>
<evidence type="ECO:0000256" key="2">
    <source>
        <dbReference type="ARBA" id="ARBA00022741"/>
    </source>
</evidence>
<dbReference type="Proteomes" id="UP001519460">
    <property type="component" value="Unassembled WGS sequence"/>
</dbReference>
<dbReference type="GO" id="GO:0000166">
    <property type="term" value="F:nucleotide binding"/>
    <property type="evidence" value="ECO:0007669"/>
    <property type="project" value="UniProtKB-KW"/>
</dbReference>
<keyword evidence="2" id="KW-0547">Nucleotide-binding</keyword>
<evidence type="ECO:0000256" key="1">
    <source>
        <dbReference type="ARBA" id="ARBA00008535"/>
    </source>
</evidence>
<dbReference type="Pfam" id="PF04548">
    <property type="entry name" value="AIG1"/>
    <property type="match status" value="1"/>
</dbReference>
<dbReference type="InterPro" id="IPR027417">
    <property type="entry name" value="P-loop_NTPase"/>
</dbReference>
<proteinExistence type="inferred from homology"/>
<reference evidence="4 5" key="1">
    <citation type="journal article" date="2023" name="Sci. Data">
        <title>Genome assembly of the Korean intertidal mud-creeper Batillaria attramentaria.</title>
        <authorList>
            <person name="Patra A.K."/>
            <person name="Ho P.T."/>
            <person name="Jun S."/>
            <person name="Lee S.J."/>
            <person name="Kim Y."/>
            <person name="Won Y.J."/>
        </authorList>
    </citation>
    <scope>NUCLEOTIDE SEQUENCE [LARGE SCALE GENOMIC DNA]</scope>
    <source>
        <strain evidence="4">Wonlab-2016</strain>
    </source>
</reference>